<proteinExistence type="predicted"/>
<gene>
    <name evidence="10" type="primary">LOC108569317</name>
</gene>
<feature type="domain" description="Myb-like" evidence="7">
    <location>
        <begin position="451"/>
        <end position="501"/>
    </location>
</feature>
<dbReference type="InterPro" id="IPR017930">
    <property type="entry name" value="Myb_dom"/>
</dbReference>
<dbReference type="Pfam" id="PF00249">
    <property type="entry name" value="Myb_DNA-binding"/>
    <property type="match status" value="2"/>
</dbReference>
<evidence type="ECO:0000259" key="8">
    <source>
        <dbReference type="PROSITE" id="PS51294"/>
    </source>
</evidence>
<dbReference type="SUPFAM" id="SSF46689">
    <property type="entry name" value="Homeodomain-like"/>
    <property type="match status" value="2"/>
</dbReference>
<name>A0ABM1NHL3_NICVS</name>
<comment type="subcellular location">
    <subcellularLocation>
        <location evidence="1">Nucleus</location>
    </subcellularLocation>
</comment>
<evidence type="ECO:0000259" key="7">
    <source>
        <dbReference type="PROSITE" id="PS50090"/>
    </source>
</evidence>
<dbReference type="PANTHER" id="PTHR46621:SF1">
    <property type="entry name" value="SNRNA-ACTIVATING PROTEIN COMPLEX SUBUNIT 4"/>
    <property type="match status" value="1"/>
</dbReference>
<dbReference type="SMART" id="SM00717">
    <property type="entry name" value="SANT"/>
    <property type="match status" value="4"/>
</dbReference>
<evidence type="ECO:0000256" key="4">
    <source>
        <dbReference type="ARBA" id="ARBA00023163"/>
    </source>
</evidence>
<dbReference type="Gene3D" id="1.10.10.60">
    <property type="entry name" value="Homeodomain-like"/>
    <property type="match status" value="2"/>
</dbReference>
<dbReference type="PANTHER" id="PTHR46621">
    <property type="entry name" value="SNRNA-ACTIVATING PROTEIN COMPLEX SUBUNIT 4"/>
    <property type="match status" value="1"/>
</dbReference>
<evidence type="ECO:0000313" key="9">
    <source>
        <dbReference type="Proteomes" id="UP000695000"/>
    </source>
</evidence>
<evidence type="ECO:0000256" key="6">
    <source>
        <dbReference type="SAM" id="MobiDB-lite"/>
    </source>
</evidence>
<dbReference type="PROSITE" id="PS50090">
    <property type="entry name" value="MYB_LIKE"/>
    <property type="match status" value="1"/>
</dbReference>
<dbReference type="CDD" id="cd00167">
    <property type="entry name" value="SANT"/>
    <property type="match status" value="2"/>
</dbReference>
<dbReference type="PROSITE" id="PS51294">
    <property type="entry name" value="HTH_MYB"/>
    <property type="match status" value="1"/>
</dbReference>
<keyword evidence="3" id="KW-0238">DNA-binding</keyword>
<dbReference type="Proteomes" id="UP000695000">
    <property type="component" value="Unplaced"/>
</dbReference>
<dbReference type="GeneID" id="108569317"/>
<evidence type="ECO:0000256" key="5">
    <source>
        <dbReference type="ARBA" id="ARBA00023242"/>
    </source>
</evidence>
<evidence type="ECO:0000256" key="1">
    <source>
        <dbReference type="ARBA" id="ARBA00004123"/>
    </source>
</evidence>
<keyword evidence="2" id="KW-0805">Transcription regulation</keyword>
<evidence type="ECO:0000256" key="2">
    <source>
        <dbReference type="ARBA" id="ARBA00023015"/>
    </source>
</evidence>
<keyword evidence="4" id="KW-0804">Transcription</keyword>
<dbReference type="InterPro" id="IPR009057">
    <property type="entry name" value="Homeodomain-like_sf"/>
</dbReference>
<dbReference type="InterPro" id="IPR051575">
    <property type="entry name" value="Myb-like_DNA-bd"/>
</dbReference>
<dbReference type="RefSeq" id="XP_017786313.1">
    <property type="nucleotide sequence ID" value="XM_017930824.1"/>
</dbReference>
<keyword evidence="9" id="KW-1185">Reference proteome</keyword>
<evidence type="ECO:0000313" key="10">
    <source>
        <dbReference type="RefSeq" id="XP_017786313.1"/>
    </source>
</evidence>
<dbReference type="InterPro" id="IPR001005">
    <property type="entry name" value="SANT/Myb"/>
</dbReference>
<organism evidence="9 10">
    <name type="scientific">Nicrophorus vespilloides</name>
    <name type="common">Boreal carrion beetle</name>
    <dbReference type="NCBI Taxonomy" id="110193"/>
    <lineage>
        <taxon>Eukaryota</taxon>
        <taxon>Metazoa</taxon>
        <taxon>Ecdysozoa</taxon>
        <taxon>Arthropoda</taxon>
        <taxon>Hexapoda</taxon>
        <taxon>Insecta</taxon>
        <taxon>Pterygota</taxon>
        <taxon>Neoptera</taxon>
        <taxon>Endopterygota</taxon>
        <taxon>Coleoptera</taxon>
        <taxon>Polyphaga</taxon>
        <taxon>Staphyliniformia</taxon>
        <taxon>Silphidae</taxon>
        <taxon>Nicrophorinae</taxon>
        <taxon>Nicrophorus</taxon>
    </lineage>
</organism>
<reference evidence="10" key="1">
    <citation type="submission" date="2025-08" db="UniProtKB">
        <authorList>
            <consortium name="RefSeq"/>
        </authorList>
    </citation>
    <scope>IDENTIFICATION</scope>
    <source>
        <tissue evidence="10">Whole Larva</tissue>
    </source>
</reference>
<protein>
    <submittedName>
        <fullName evidence="10">Uncharacterized protein LOC108569317</fullName>
    </submittedName>
</protein>
<accession>A0ABM1NHL3</accession>
<feature type="domain" description="HTH myb-type" evidence="8">
    <location>
        <begin position="451"/>
        <end position="508"/>
    </location>
</feature>
<feature type="region of interest" description="Disordered" evidence="6">
    <location>
        <begin position="19"/>
        <end position="38"/>
    </location>
</feature>
<sequence>MDEDLDDIRKLNAIIQAENEEDSDYIPDEFLTSDSSDDEEVCDNAFEEELSLPQESETAPNDIELKYSQPVSSELSQYLPPDELEIINNCKDPTLKQLLILNRTKKLQFQKLNHKYCGVLAKTDRLLRRARNVDQFISIVKEHKGFRHRIGYPFFKEQGTDLSYPPLNADALKKAQNKELNFNLIKVRIVWNRYSPINLKSDVLFNYFDNKLQKYEGDLKAAKYNYDEEREEEINEKIREWKDEFDCLEPPSLWDDSCLSWSKIAQKHLKDAALNDLCRAYWNLYAHPKINKAPLNDSESKRLVEICTRNQLCNWEAIAKEFSDDRSPYWLFCYFFNVINFKGLRSRKSKFNEVEDSFLLSIIESQKVGNSIAWTRVADLIKNRNKSQLYRRYMYTMRNKHVKCGPFSEAEDVLIMCLYKTHGLNFDIIMKYMSHRSKDQVQSRFRNYLQNDKLNITKWTIPHDKLVLAHVEEHGKKNWPIIAKQLNRSDAHVRHRYNVLKKYLDKGVPLEEIPRKSQNSKDRVHTKQAVDYYLSTKTLPPVREEHSVGRPLRSYVDCELVNFFRSTSGIRKARKLNSITDFKLKLCAKSIQTVLDALGAVLKIPTDLNSEKSLTVLDRDILNILRNNKKPSTPNTELTLIPPNINTVQACRVLLLKYRNMPPEPPSSPYLSQDSLKFQRRFKSLFYWPFLMSIVLPPNDLLDVKRRPPPPAPVKPVGRPRKNLDKINRMAELKRKKTEMNAANASVPSFKVMPVIESSQISTASVANMETVISNIQKETKGNYLIKIDKATMEKLRKSSKKVIVHMKRKIEDEDENGIATKSAKLEPVASTSGTYD</sequence>
<keyword evidence="5" id="KW-0539">Nucleus</keyword>
<feature type="region of interest" description="Disordered" evidence="6">
    <location>
        <begin position="811"/>
        <end position="837"/>
    </location>
</feature>
<evidence type="ECO:0000256" key="3">
    <source>
        <dbReference type="ARBA" id="ARBA00023125"/>
    </source>
</evidence>